<evidence type="ECO:0000313" key="3">
    <source>
        <dbReference type="EMBL" id="KAK7071519.1"/>
    </source>
</evidence>
<sequence>MHFNRAIYFSAWPSDRVLYTYYSEYLKSIFVRLYISCHSSFFFISDTIDEDSISEISSMRDSNILDSHMEHSVSGGTLPCSNTTTAAVNSSSYVSPVATAVATAQVTCSALSNHVANISIANSLMSNSDSNVLHDERDGRESSCSCDISECHDSFPGRITDAPPPPPPSMPLLLNTCGNAQNVMPAMNGTNLTIRCNYMPSGSESSSGFACGGTVGGNGDNNNVSNSGNNNNNVGGLNNIIGSSSQNPNNSPSNADNMTNYSSSQDRLRFHEKCGTLVRLSNSSRTAERRRPLDEFNNGVVMSCRALKENELFEIRIDRLVDKWSGSIEVGITTHNPNLLDFPATMTNMRSGTTMMSGTGILTNGKGIHREYGQFNLDELKEGDRIGMIIKTDGELHYYINGLDQGIAATSVPSPVWAVVDLYGMTVKVTIVDRDEREEQNLITRRNTQMGEPQPLLSDT</sequence>
<dbReference type="CDD" id="cd12887">
    <property type="entry name" value="SPRY_NHR_like"/>
    <property type="match status" value="1"/>
</dbReference>
<evidence type="ECO:0000256" key="1">
    <source>
        <dbReference type="SAM" id="MobiDB-lite"/>
    </source>
</evidence>
<feature type="compositionally biased region" description="Low complexity" evidence="1">
    <location>
        <begin position="222"/>
        <end position="254"/>
    </location>
</feature>
<dbReference type="PANTHER" id="PTHR12429">
    <property type="entry name" value="NEURALIZED"/>
    <property type="match status" value="1"/>
</dbReference>
<dbReference type="InterPro" id="IPR006573">
    <property type="entry name" value="NHR_dom"/>
</dbReference>
<dbReference type="Proteomes" id="UP001381693">
    <property type="component" value="Unassembled WGS sequence"/>
</dbReference>
<dbReference type="InterPro" id="IPR043136">
    <property type="entry name" value="B30.2/SPRY_sf"/>
</dbReference>
<dbReference type="SMART" id="SM00588">
    <property type="entry name" value="NEUZ"/>
    <property type="match status" value="1"/>
</dbReference>
<keyword evidence="4" id="KW-1185">Reference proteome</keyword>
<accession>A0AAN8X234</accession>
<evidence type="ECO:0000259" key="2">
    <source>
        <dbReference type="PROSITE" id="PS51065"/>
    </source>
</evidence>
<dbReference type="Pfam" id="PF07177">
    <property type="entry name" value="Neuralized"/>
    <property type="match status" value="1"/>
</dbReference>
<feature type="region of interest" description="Disordered" evidence="1">
    <location>
        <begin position="222"/>
        <end position="266"/>
    </location>
</feature>
<dbReference type="Gene3D" id="2.60.120.920">
    <property type="match status" value="1"/>
</dbReference>
<comment type="caution">
    <text evidence="3">The sequence shown here is derived from an EMBL/GenBank/DDBJ whole genome shotgun (WGS) entry which is preliminary data.</text>
</comment>
<dbReference type="GO" id="GO:0061630">
    <property type="term" value="F:ubiquitin protein ligase activity"/>
    <property type="evidence" value="ECO:0007669"/>
    <property type="project" value="TreeGrafter"/>
</dbReference>
<proteinExistence type="predicted"/>
<dbReference type="AlphaFoldDB" id="A0AAN8X234"/>
<reference evidence="3 4" key="1">
    <citation type="submission" date="2023-11" db="EMBL/GenBank/DDBJ databases">
        <title>Halocaridina rubra genome assembly.</title>
        <authorList>
            <person name="Smith C."/>
        </authorList>
    </citation>
    <scope>NUCLEOTIDE SEQUENCE [LARGE SCALE GENOMIC DNA]</scope>
    <source>
        <strain evidence="3">EP-1</strain>
        <tissue evidence="3">Whole</tissue>
    </source>
</reference>
<organism evidence="3 4">
    <name type="scientific">Halocaridina rubra</name>
    <name type="common">Hawaiian red shrimp</name>
    <dbReference type="NCBI Taxonomy" id="373956"/>
    <lineage>
        <taxon>Eukaryota</taxon>
        <taxon>Metazoa</taxon>
        <taxon>Ecdysozoa</taxon>
        <taxon>Arthropoda</taxon>
        <taxon>Crustacea</taxon>
        <taxon>Multicrustacea</taxon>
        <taxon>Malacostraca</taxon>
        <taxon>Eumalacostraca</taxon>
        <taxon>Eucarida</taxon>
        <taxon>Decapoda</taxon>
        <taxon>Pleocyemata</taxon>
        <taxon>Caridea</taxon>
        <taxon>Atyoidea</taxon>
        <taxon>Atyidae</taxon>
        <taxon>Halocaridina</taxon>
    </lineage>
</organism>
<protein>
    <submittedName>
        <fullName evidence="3">Neuralized-like protein 4</fullName>
    </submittedName>
</protein>
<feature type="compositionally biased region" description="Polar residues" evidence="1">
    <location>
        <begin position="255"/>
        <end position="265"/>
    </location>
</feature>
<feature type="domain" description="NHR" evidence="2">
    <location>
        <begin position="267"/>
        <end position="434"/>
    </location>
</feature>
<dbReference type="EMBL" id="JAXCGZ010014375">
    <property type="protein sequence ID" value="KAK7071519.1"/>
    <property type="molecule type" value="Genomic_DNA"/>
</dbReference>
<evidence type="ECO:0000313" key="4">
    <source>
        <dbReference type="Proteomes" id="UP001381693"/>
    </source>
</evidence>
<dbReference type="FunFam" id="2.60.120.920:FF:000001">
    <property type="entry name" value="neuralized-like protein 4 isoform X1"/>
    <property type="match status" value="1"/>
</dbReference>
<dbReference type="InterPro" id="IPR037962">
    <property type="entry name" value="Neuralized"/>
</dbReference>
<name>A0AAN8X234_HALRR</name>
<dbReference type="PANTHER" id="PTHR12429:SF14">
    <property type="entry name" value="NEURALIZED-LIKE PROTEIN 4"/>
    <property type="match status" value="1"/>
</dbReference>
<gene>
    <name evidence="3" type="primary">NEURL4_1</name>
    <name evidence="3" type="ORF">SK128_000246</name>
</gene>
<dbReference type="PROSITE" id="PS51065">
    <property type="entry name" value="NHR"/>
    <property type="match status" value="1"/>
</dbReference>
<feature type="non-terminal residue" evidence="3">
    <location>
        <position position="460"/>
    </location>
</feature>